<evidence type="ECO:0000259" key="5">
    <source>
        <dbReference type="PROSITE" id="PS01358"/>
    </source>
</evidence>
<comment type="caution">
    <text evidence="6">The sequence shown here is derived from an EMBL/GenBank/DDBJ whole genome shotgun (WGS) entry which is preliminary data.</text>
</comment>
<evidence type="ECO:0000256" key="3">
    <source>
        <dbReference type="ARBA" id="ARBA00022833"/>
    </source>
</evidence>
<keyword evidence="6" id="KW-0418">Kinase</keyword>
<keyword evidence="7" id="KW-1185">Reference proteome</keyword>
<organism evidence="6 7">
    <name type="scientific">Streptomyces spororaveus</name>
    <dbReference type="NCBI Taxonomy" id="284039"/>
    <lineage>
        <taxon>Bacteria</taxon>
        <taxon>Bacillati</taxon>
        <taxon>Actinomycetota</taxon>
        <taxon>Actinomycetes</taxon>
        <taxon>Kitasatosporales</taxon>
        <taxon>Streptomycetaceae</taxon>
        <taxon>Streptomyces</taxon>
    </lineage>
</organism>
<evidence type="ECO:0000313" key="7">
    <source>
        <dbReference type="Proteomes" id="UP000608522"/>
    </source>
</evidence>
<keyword evidence="3" id="KW-0862">Zinc</keyword>
<feature type="region of interest" description="Disordered" evidence="4">
    <location>
        <begin position="59"/>
        <end position="78"/>
    </location>
</feature>
<evidence type="ECO:0000256" key="2">
    <source>
        <dbReference type="ARBA" id="ARBA00022771"/>
    </source>
</evidence>
<keyword evidence="6" id="KW-0808">Transferase</keyword>
<keyword evidence="2" id="KW-0863">Zinc-finger</keyword>
<dbReference type="EMBL" id="BNED01000005">
    <property type="protein sequence ID" value="GHI75419.1"/>
    <property type="molecule type" value="Genomic_DNA"/>
</dbReference>
<evidence type="ECO:0000313" key="6">
    <source>
        <dbReference type="EMBL" id="GHI75419.1"/>
    </source>
</evidence>
<dbReference type="GO" id="GO:0016301">
    <property type="term" value="F:kinase activity"/>
    <property type="evidence" value="ECO:0007669"/>
    <property type="project" value="UniProtKB-KW"/>
</dbReference>
<dbReference type="SUPFAM" id="SSF52540">
    <property type="entry name" value="P-loop containing nucleoside triphosphate hydrolases"/>
    <property type="match status" value="1"/>
</dbReference>
<feature type="domain" description="RanBP2-type" evidence="5">
    <location>
        <begin position="1023"/>
        <end position="1042"/>
    </location>
</feature>
<sequence>MPQDFADLWSVVAVMLEWTGQLPDKPSAGRQRHHWNELHTDAQRGTSLDEQVRGYLQAGRKAAEQHPHPGIPGRTAPPSLAHVYVRQHSRPAAQGSTAAEPAEAVFRKPDRVCVLIAGPGGGKSTLLRTWLRDTADEWLGATRNASKSTFAVPVWVSAHILAQEEMPVADALAAATRKLSRFGRHPGLENVRFLERPCTGAHWQLLVDDLDELPNAAQRRAVLEKLANAVTDDPPLYRCFIATRPLTENELDVLDHVLGHKAPRYDLQPFTTDDLHTYIEKYFCTHWPPEEAARRAEQFTSALRSASLTVLAHTPLMAYMLCQLYLAAPDRPLPGGRTAVYEAFTDLIYENNQSKHVADSHEEAITHLVQSLQSPRARKEADQAARQAQEQLPELIDYLAYEWFTGQQAPAAATLSAHDALHRPGKVRPEIWQAFLEDLLRHTGLLVHHADGLGFPHQTFLEYHAARHATHDEQTRAKLLDQLFPPGQQPRVPALEQSSLGFLLDALLASPDGIAAETTTRLEALIRQEGQRVCWFLVEQVGLRTNLPAEPTARQLSNFAQNGSLDRSLRVEAASSLAGMDGYRDAGADRLIALADDTTLRGFYRVWAAQGLAVVDGYRDRAAQLYTRLADDTTLDDSARVEAASSLAGVDGYRDAGAGRLIALADDTTLRGFAFVEAASGLAGVDGYRDAGAGRLIALTGDTTLLGIARVLAAAYLSRADGCRDAGADHLIAFTDNTTLSLYERVSAAGFLSRVDGYRDAGAERLIAFADHTTLRGHDRVSAAYELAKVGGYRDAGAERLIAFADHTAFDGFERLSAARDLAGVDGYRDRVAQLYARLADDTTLTDNDRVSAARELAGVDGYRDAGADRLIALADNTTLRGITRLSAARNLDRANGYRDRVAQLYARLADDTTLTDNDRVSAARELAGVDGYRDAGADRLIAFADDTTRDGSRRVAAAKLAGVDGYRDAGAERLIAFADDTTFHGFERLSAARDLARVDGCQDRGDQLYTRLTDEAHQHPSWACAACGTSNTWGRSECDECGGAI</sequence>
<dbReference type="Proteomes" id="UP000608522">
    <property type="component" value="Unassembled WGS sequence"/>
</dbReference>
<evidence type="ECO:0000256" key="4">
    <source>
        <dbReference type="SAM" id="MobiDB-lite"/>
    </source>
</evidence>
<proteinExistence type="predicted"/>
<dbReference type="Gene3D" id="3.40.50.300">
    <property type="entry name" value="P-loop containing nucleotide triphosphate hydrolases"/>
    <property type="match status" value="1"/>
</dbReference>
<dbReference type="InterPro" id="IPR027417">
    <property type="entry name" value="P-loop_NTPase"/>
</dbReference>
<keyword evidence="1" id="KW-0479">Metal-binding</keyword>
<name>A0ABQ3T4U9_9ACTN</name>
<evidence type="ECO:0000256" key="1">
    <source>
        <dbReference type="ARBA" id="ARBA00022723"/>
    </source>
</evidence>
<accession>A0ABQ3T4U9</accession>
<dbReference type="PROSITE" id="PS01358">
    <property type="entry name" value="ZF_RANBP2_1"/>
    <property type="match status" value="1"/>
</dbReference>
<dbReference type="InterPro" id="IPR001876">
    <property type="entry name" value="Znf_RanBP2"/>
</dbReference>
<reference evidence="7" key="1">
    <citation type="submission" date="2023-07" db="EMBL/GenBank/DDBJ databases">
        <title>Whole genome shotgun sequence of Streptomyces spororaveus NBRC 15456.</title>
        <authorList>
            <person name="Komaki H."/>
            <person name="Tamura T."/>
        </authorList>
    </citation>
    <scope>NUCLEOTIDE SEQUENCE [LARGE SCALE GENOMIC DNA]</scope>
    <source>
        <strain evidence="7">NBRC 15456</strain>
    </source>
</reference>
<gene>
    <name evidence="6" type="ORF">Sspor_09800</name>
</gene>
<protein>
    <submittedName>
        <fullName evidence="6">Histidine kinase</fullName>
    </submittedName>
</protein>